<dbReference type="NCBIfam" id="TIGR00976">
    <property type="entry name" value="CocE_NonD"/>
    <property type="match status" value="1"/>
</dbReference>
<evidence type="ECO:0000313" key="4">
    <source>
        <dbReference type="EMBL" id="AZJ36769.1"/>
    </source>
</evidence>
<sequence length="640" mass="73811">MKKNFLLLFILAVSFASCTKKTTAKKAEKTENTYVKDHYTKKEVKITMRDGVKLHATIYSPKDTSKTYPILLQRTPYSCQPYGEDKFRKKIGPNPILMKEGNIIVYQDVRGRWMSEGVYDNMRAYIPNKTEKQTDETTDTYDTIDWLVNNVPNNNGKVGTWGISYPGHYATVSTIDAHPALKAASPQACIGDFFFDDFHHNGAFLLSYFKAISLFGTYKDQPTDSAWYSFPDMKTQDQYQFFLDKGPLKNLNEYFQYDKLDTKITDNKERIDDFFWKEIVEHPNYDSVWQSKGIIQHLDKVPSTVATMIVGGEFDAEDLYGPLETYKNIEKNQPNNYNTIVFGPWDHGGWSRNKVANKVGNYYFGDSISLKFQKEVETKFFNHFLKGDGTKNSGLPEAYVFDTGKKTWKSYDAWPPKNAQKQTFFLSENQELTATQKGNNKVSFISDIKRPVPYSEDIKTVFTPRKYMTDDQRFAARRPDVLVYETEVLTEDFTLAGDILAKLQVATTGSAADWIVKVVDVHPADLKNDNKEMQPHLKLSNYHLMVRSEVMRGRFRNSFSNPEPFTPNKKTAVNIKLQDVFHTFKKGHKVQIQVQSTWFPLIDLNPQTYVDNIYKADEKDFKTQTHSVFTDSSIEFTVLK</sequence>
<dbReference type="Gene3D" id="3.40.50.1820">
    <property type="entry name" value="alpha/beta hydrolase"/>
    <property type="match status" value="1"/>
</dbReference>
<dbReference type="SUPFAM" id="SSF53474">
    <property type="entry name" value="alpha/beta-Hydrolases"/>
    <property type="match status" value="1"/>
</dbReference>
<dbReference type="Pfam" id="PF08530">
    <property type="entry name" value="PepX_C"/>
    <property type="match status" value="1"/>
</dbReference>
<dbReference type="EMBL" id="CP032548">
    <property type="protein sequence ID" value="AZJ36769.1"/>
    <property type="molecule type" value="Genomic_DNA"/>
</dbReference>
<organism evidence="4 5">
    <name type="scientific">Tenacibaculum singaporense</name>
    <dbReference type="NCBI Taxonomy" id="2358479"/>
    <lineage>
        <taxon>Bacteria</taxon>
        <taxon>Pseudomonadati</taxon>
        <taxon>Bacteroidota</taxon>
        <taxon>Flavobacteriia</taxon>
        <taxon>Flavobacteriales</taxon>
        <taxon>Flavobacteriaceae</taxon>
        <taxon>Tenacibaculum</taxon>
    </lineage>
</organism>
<keyword evidence="2" id="KW-0732">Signal</keyword>
<feature type="domain" description="Xaa-Pro dipeptidyl-peptidase C-terminal" evidence="3">
    <location>
        <begin position="378"/>
        <end position="639"/>
    </location>
</feature>
<dbReference type="Gene3D" id="2.60.120.260">
    <property type="entry name" value="Galactose-binding domain-like"/>
    <property type="match status" value="1"/>
</dbReference>
<evidence type="ECO:0000313" key="5">
    <source>
        <dbReference type="Proteomes" id="UP000274593"/>
    </source>
</evidence>
<dbReference type="AlphaFoldDB" id="A0A3S8RAD5"/>
<dbReference type="RefSeq" id="WP_125068786.1">
    <property type="nucleotide sequence ID" value="NZ_CP032548.1"/>
</dbReference>
<evidence type="ECO:0000256" key="2">
    <source>
        <dbReference type="SAM" id="SignalP"/>
    </source>
</evidence>
<keyword evidence="1 4" id="KW-0378">Hydrolase</keyword>
<dbReference type="KEGG" id="tsig:D6T69_14980"/>
<dbReference type="GO" id="GO:0008239">
    <property type="term" value="F:dipeptidyl-peptidase activity"/>
    <property type="evidence" value="ECO:0007669"/>
    <property type="project" value="InterPro"/>
</dbReference>
<dbReference type="Proteomes" id="UP000274593">
    <property type="component" value="Chromosome"/>
</dbReference>
<accession>A0A3S8RAD5</accession>
<dbReference type="InterPro" id="IPR029058">
    <property type="entry name" value="AB_hydrolase_fold"/>
</dbReference>
<dbReference type="PROSITE" id="PS51257">
    <property type="entry name" value="PROKAR_LIPOPROTEIN"/>
    <property type="match status" value="1"/>
</dbReference>
<feature type="chain" id="PRO_5019428519" evidence="2">
    <location>
        <begin position="20"/>
        <end position="640"/>
    </location>
</feature>
<feature type="signal peptide" evidence="2">
    <location>
        <begin position="1"/>
        <end position="19"/>
    </location>
</feature>
<dbReference type="InterPro" id="IPR000383">
    <property type="entry name" value="Xaa-Pro-like_dom"/>
</dbReference>
<evidence type="ECO:0000259" key="3">
    <source>
        <dbReference type="SMART" id="SM00939"/>
    </source>
</evidence>
<dbReference type="Pfam" id="PF02129">
    <property type="entry name" value="Peptidase_S15"/>
    <property type="match status" value="1"/>
</dbReference>
<dbReference type="SMART" id="SM00939">
    <property type="entry name" value="PepX_C"/>
    <property type="match status" value="1"/>
</dbReference>
<keyword evidence="5" id="KW-1185">Reference proteome</keyword>
<reference evidence="4 5" key="1">
    <citation type="submission" date="2018-09" db="EMBL/GenBank/DDBJ databases">
        <title>Insights into the microbiota of Asian seabass (Lates calcarifer) with tenacibaculosis symptoms and description of sp. nov. Tenacibaculum singaporense.</title>
        <authorList>
            <person name="Miyake S."/>
            <person name="Soh M."/>
            <person name="Azman M.N."/>
            <person name="Ngoh S.Y."/>
            <person name="Orban L."/>
        </authorList>
    </citation>
    <scope>NUCLEOTIDE SEQUENCE [LARGE SCALE GENOMIC DNA]</scope>
    <source>
        <strain evidence="4 5">DSM 106434</strain>
    </source>
</reference>
<proteinExistence type="predicted"/>
<dbReference type="SUPFAM" id="SSF49785">
    <property type="entry name" value="Galactose-binding domain-like"/>
    <property type="match status" value="1"/>
</dbReference>
<dbReference type="InterPro" id="IPR005674">
    <property type="entry name" value="CocE/Ser_esterase"/>
</dbReference>
<protein>
    <submittedName>
        <fullName evidence="4">CocE/NonD family hydrolase</fullName>
    </submittedName>
</protein>
<dbReference type="Gene3D" id="1.10.3020.10">
    <property type="entry name" value="alpha-amino acid ester hydrolase ( Helical cap domain)"/>
    <property type="match status" value="1"/>
</dbReference>
<gene>
    <name evidence="4" type="ORF">D6T69_14980</name>
</gene>
<dbReference type="InterPro" id="IPR008979">
    <property type="entry name" value="Galactose-bd-like_sf"/>
</dbReference>
<evidence type="ECO:0000256" key="1">
    <source>
        <dbReference type="ARBA" id="ARBA00022801"/>
    </source>
</evidence>
<dbReference type="InterPro" id="IPR013736">
    <property type="entry name" value="Xaa-Pro_dipept_C"/>
</dbReference>
<name>A0A3S8RAD5_9FLAO</name>